<accession>A0A0N5BFF9</accession>
<organism evidence="3 4">
    <name type="scientific">Strongyloides papillosus</name>
    <name type="common">Intestinal threadworm</name>
    <dbReference type="NCBI Taxonomy" id="174720"/>
    <lineage>
        <taxon>Eukaryota</taxon>
        <taxon>Metazoa</taxon>
        <taxon>Ecdysozoa</taxon>
        <taxon>Nematoda</taxon>
        <taxon>Chromadorea</taxon>
        <taxon>Rhabditida</taxon>
        <taxon>Tylenchina</taxon>
        <taxon>Panagrolaimomorpha</taxon>
        <taxon>Strongyloidoidea</taxon>
        <taxon>Strongyloididae</taxon>
        <taxon>Strongyloides</taxon>
    </lineage>
</organism>
<feature type="domain" description="SANTA" evidence="2">
    <location>
        <begin position="143"/>
        <end position="234"/>
    </location>
</feature>
<feature type="domain" description="SANTA" evidence="2">
    <location>
        <begin position="8"/>
        <end position="102"/>
    </location>
</feature>
<dbReference type="InterPro" id="IPR015216">
    <property type="entry name" value="SANTA"/>
</dbReference>
<feature type="compositionally biased region" description="Basic residues" evidence="1">
    <location>
        <begin position="455"/>
        <end position="470"/>
    </location>
</feature>
<sequence length="600" mass="69098">MDVSDDFVYLSNWVIKFLEGEHNDFDIILEGIVGRNSLSLTENEYYRTDSVIGVLKYNTILCDGNVKVTLESQINEQDMLEMGFTEECISCFKYGFPTNWIELLEYVYDKIMEQSDLSLPEELFEVALRNMDEYKNINYDNAVSLINWDISLSLHGDDDFNIILNGTISDSSDFDNSLKKITEQILDREKINLVSCTNKQLYKLDSMINFSQMREHGYTIEFIECFKYGFPNNWILLFDELYNQYRNSVNNFIFSRNLINEAIIEMEDFEQANSISQPSQEKQNDLVENEEIKHLHIVESKDKSETILLSPQTFISSHYSDKNESISFPNAHLSKDEQISTHSVLQTPGAPLIMSTPVINKFQQVLGDVPYSNFSPILMPSSVEVLKNKNELELVMTPTLSINESNGDGKHQTTDFFAISNDCGSLSEVRKRKVDKQVKRKILSSPENTPVKKNEVKKKSRKKILKKKHSATKKVSSKLTNCENLAIDINNDQSIQDLFDATLGLGDLENTKRGKFDFTDDSIVGRQISEDTFKEVGNENKNLVYYLPANNHIYKKNPKPKKVEKKPTEDIPFDFEKLVYEEIEKNKASESYTLEERLSL</sequence>
<evidence type="ECO:0000313" key="4">
    <source>
        <dbReference type="WBParaSite" id="SPAL_0000472500.1"/>
    </source>
</evidence>
<dbReference type="InterPro" id="IPR053090">
    <property type="entry name" value="Centromere_KNL-2_homolog"/>
</dbReference>
<proteinExistence type="predicted"/>
<dbReference type="Pfam" id="PF09133">
    <property type="entry name" value="SANTA"/>
    <property type="match status" value="2"/>
</dbReference>
<evidence type="ECO:0000259" key="2">
    <source>
        <dbReference type="Pfam" id="PF09133"/>
    </source>
</evidence>
<protein>
    <submittedName>
        <fullName evidence="4">SANTA domain-containing protein</fullName>
    </submittedName>
</protein>
<dbReference type="PANTHER" id="PTHR35311:SF1">
    <property type="entry name" value="PROTEIN EMBRYO DEFECTIVE 1674"/>
    <property type="match status" value="1"/>
</dbReference>
<evidence type="ECO:0000313" key="3">
    <source>
        <dbReference type="Proteomes" id="UP000046392"/>
    </source>
</evidence>
<name>A0A0N5BFF9_STREA</name>
<reference evidence="4" key="1">
    <citation type="submission" date="2017-02" db="UniProtKB">
        <authorList>
            <consortium name="WormBaseParasite"/>
        </authorList>
    </citation>
    <scope>IDENTIFICATION</scope>
</reference>
<dbReference type="PANTHER" id="PTHR35311">
    <property type="entry name" value="KINETOCHORE-ASSOCIATED PROTEIN KNL-2 HOMOLOG"/>
    <property type="match status" value="1"/>
</dbReference>
<dbReference type="AlphaFoldDB" id="A0A0N5BFF9"/>
<dbReference type="WBParaSite" id="SPAL_0000472500.1">
    <property type="protein sequence ID" value="SPAL_0000472500.1"/>
    <property type="gene ID" value="SPAL_0000472500"/>
</dbReference>
<keyword evidence="3" id="KW-1185">Reference proteome</keyword>
<dbReference type="Proteomes" id="UP000046392">
    <property type="component" value="Unplaced"/>
</dbReference>
<evidence type="ECO:0000256" key="1">
    <source>
        <dbReference type="SAM" id="MobiDB-lite"/>
    </source>
</evidence>
<feature type="region of interest" description="Disordered" evidence="1">
    <location>
        <begin position="442"/>
        <end position="470"/>
    </location>
</feature>